<sequence length="175" mass="20240">MSEVHVSLAKNGRGALKTMSFVACGPPRVLCSRCATLSFCKQPSQALPSLAPPPPPPHDAADKSHSNQNTHVRDLIRWSMLFSDQEIDRFLFILFGYELFLHLCSWLEWEDLGLVVQLLNDFENDSFVTYELSYRLKSKLSRILLPLWLLTDHWSQPGRLKDIRVCQILMRFFFE</sequence>
<dbReference type="EMBL" id="CM055106">
    <property type="protein sequence ID" value="KAJ7529917.1"/>
    <property type="molecule type" value="Genomic_DNA"/>
</dbReference>
<proteinExistence type="predicted"/>
<evidence type="ECO:0000313" key="1">
    <source>
        <dbReference type="EMBL" id="KAJ7529917.1"/>
    </source>
</evidence>
<accession>A0ACC2BJI5</accession>
<comment type="caution">
    <text evidence="1">The sequence shown here is derived from an EMBL/GenBank/DDBJ whole genome shotgun (WGS) entry which is preliminary data.</text>
</comment>
<keyword evidence="2" id="KW-1185">Reference proteome</keyword>
<name>A0ACC2BJI5_DIPCM</name>
<organism evidence="1 2">
    <name type="scientific">Diphasiastrum complanatum</name>
    <name type="common">Issler's clubmoss</name>
    <name type="synonym">Lycopodium complanatum</name>
    <dbReference type="NCBI Taxonomy" id="34168"/>
    <lineage>
        <taxon>Eukaryota</taxon>
        <taxon>Viridiplantae</taxon>
        <taxon>Streptophyta</taxon>
        <taxon>Embryophyta</taxon>
        <taxon>Tracheophyta</taxon>
        <taxon>Lycopodiopsida</taxon>
        <taxon>Lycopodiales</taxon>
        <taxon>Lycopodiaceae</taxon>
        <taxon>Lycopodioideae</taxon>
        <taxon>Diphasiastrum</taxon>
    </lineage>
</organism>
<evidence type="ECO:0000313" key="2">
    <source>
        <dbReference type="Proteomes" id="UP001162992"/>
    </source>
</evidence>
<dbReference type="Proteomes" id="UP001162992">
    <property type="component" value="Chromosome 15"/>
</dbReference>
<reference evidence="2" key="1">
    <citation type="journal article" date="2024" name="Proc. Natl. Acad. Sci. U.S.A.">
        <title>Extraordinary preservation of gene collinearity over three hundred million years revealed in homosporous lycophytes.</title>
        <authorList>
            <person name="Li C."/>
            <person name="Wickell D."/>
            <person name="Kuo L.Y."/>
            <person name="Chen X."/>
            <person name="Nie B."/>
            <person name="Liao X."/>
            <person name="Peng D."/>
            <person name="Ji J."/>
            <person name="Jenkins J."/>
            <person name="Williams M."/>
            <person name="Shu S."/>
            <person name="Plott C."/>
            <person name="Barry K."/>
            <person name="Rajasekar S."/>
            <person name="Grimwood J."/>
            <person name="Han X."/>
            <person name="Sun S."/>
            <person name="Hou Z."/>
            <person name="He W."/>
            <person name="Dai G."/>
            <person name="Sun C."/>
            <person name="Schmutz J."/>
            <person name="Leebens-Mack J.H."/>
            <person name="Li F.W."/>
            <person name="Wang L."/>
        </authorList>
    </citation>
    <scope>NUCLEOTIDE SEQUENCE [LARGE SCALE GENOMIC DNA]</scope>
    <source>
        <strain evidence="2">cv. PW_Plant_1</strain>
    </source>
</reference>
<gene>
    <name evidence="1" type="ORF">O6H91_15G071000</name>
</gene>
<protein>
    <submittedName>
        <fullName evidence="1">Uncharacterized protein</fullName>
    </submittedName>
</protein>